<feature type="domain" description="DUF4825" evidence="3">
    <location>
        <begin position="325"/>
        <end position="422"/>
    </location>
</feature>
<organism evidence="4 5">
    <name type="scientific">Paenibacillus agaridevorans</name>
    <dbReference type="NCBI Taxonomy" id="171404"/>
    <lineage>
        <taxon>Bacteria</taxon>
        <taxon>Bacillati</taxon>
        <taxon>Bacillota</taxon>
        <taxon>Bacilli</taxon>
        <taxon>Bacillales</taxon>
        <taxon>Paenibacillaceae</taxon>
        <taxon>Paenibacillus</taxon>
    </lineage>
</organism>
<dbReference type="InterPro" id="IPR008756">
    <property type="entry name" value="Peptidase_M56"/>
</dbReference>
<gene>
    <name evidence="4" type="ORF">PAT3040_02320</name>
</gene>
<dbReference type="PANTHER" id="PTHR34978">
    <property type="entry name" value="POSSIBLE SENSOR-TRANSDUCER PROTEIN BLAR"/>
    <property type="match status" value="1"/>
</dbReference>
<sequence length="583" mass="65855">MKDLFISILNMSLTASYVAGLVFIARWGLKRLKLPTIFAYMLWAVVFIRLVLPISFESPLSLVPVKVNMIPGQITSELTPKIDSGINAADDSVNNAIAALPAPNPANSVNPMGIIMEALAAVWIVGMLAIVSYAIISYVRLQRKLSIATRVRDYIYESDQIKAPFVMGMLRPRIFLPLGLANEDFNYIVKHEQTHIRRYDYLIKPAAFLVLAVHWFNPIIWLSYYLMIKDMEMSCDESVMKRSEGDTRAAYSYTLLSLASKQGGFLGPLSFGESNVKERVRNIMNYKKPVFWIGCVMVAIVIIFSVGLLSNPLKALEPEGQYEQLWKYRTEYVGNSGKVSSISGHLDYPAPFKYDHIELQTKNKPYGLTVYIAMEEAVTEHQLPTAEQLAAAKPYFHKNALLLYGLIGNVDEIVFQLKGESEENSLFYTREWAQARVEKPVFSLTEKKEGFLAFLKTVDELALKDQVIQTVEGFGQNLKHVRIVTVPEEKTKELIDQYYTPYVAKELITAWKEHIESTPGRELSSPWPERIEVQSVIFTNDAVSEVQGHIIGMAGGEIVGKDAVSIHLKLEDGKWKIDHIEEK</sequence>
<accession>A0A2R5EQ15</accession>
<evidence type="ECO:0000313" key="5">
    <source>
        <dbReference type="Proteomes" id="UP000245202"/>
    </source>
</evidence>
<keyword evidence="1" id="KW-0812">Transmembrane</keyword>
<dbReference type="AlphaFoldDB" id="A0A2R5EQ15"/>
<proteinExistence type="predicted"/>
<evidence type="ECO:0000259" key="2">
    <source>
        <dbReference type="Pfam" id="PF05569"/>
    </source>
</evidence>
<reference evidence="4 5" key="1">
    <citation type="submission" date="2017-08" db="EMBL/GenBank/DDBJ databases">
        <title>Substantial Increase in Enzyme Production by Combined Drug-Resistance Mutations in Paenibacillus agaridevorans.</title>
        <authorList>
            <person name="Tanaka Y."/>
            <person name="Funane K."/>
            <person name="Hosaka T."/>
            <person name="Shiwa Y."/>
            <person name="Fujita N."/>
            <person name="Miyazaki T."/>
            <person name="Yoshikawa H."/>
            <person name="Murakami K."/>
            <person name="Kasahara K."/>
            <person name="Inaoka T."/>
            <person name="Hiraga Y."/>
            <person name="Ochi K."/>
        </authorList>
    </citation>
    <scope>NUCLEOTIDE SEQUENCE [LARGE SCALE GENOMIC DNA]</scope>
    <source>
        <strain evidence="4 5">T-3040</strain>
    </source>
</reference>
<dbReference type="InterPro" id="IPR032250">
    <property type="entry name" value="DUF4825"/>
</dbReference>
<feature type="transmembrane region" description="Helical" evidence="1">
    <location>
        <begin position="6"/>
        <end position="25"/>
    </location>
</feature>
<dbReference type="Pfam" id="PF05569">
    <property type="entry name" value="Peptidase_M56"/>
    <property type="match status" value="1"/>
</dbReference>
<dbReference type="EMBL" id="BDQX01000108">
    <property type="protein sequence ID" value="GBG07759.1"/>
    <property type="molecule type" value="Genomic_DNA"/>
</dbReference>
<feature type="domain" description="Peptidase M56" evidence="2">
    <location>
        <begin position="8"/>
        <end position="283"/>
    </location>
</feature>
<evidence type="ECO:0000256" key="1">
    <source>
        <dbReference type="SAM" id="Phobius"/>
    </source>
</evidence>
<keyword evidence="1" id="KW-1133">Transmembrane helix</keyword>
<comment type="caution">
    <text evidence="4">The sequence shown here is derived from an EMBL/GenBank/DDBJ whole genome shotgun (WGS) entry which is preliminary data.</text>
</comment>
<dbReference type="CDD" id="cd07341">
    <property type="entry name" value="M56_BlaR1_MecR1_like"/>
    <property type="match status" value="1"/>
</dbReference>
<dbReference type="InterPro" id="IPR052173">
    <property type="entry name" value="Beta-lactam_resp_regulator"/>
</dbReference>
<dbReference type="PANTHER" id="PTHR34978:SF3">
    <property type="entry name" value="SLR0241 PROTEIN"/>
    <property type="match status" value="1"/>
</dbReference>
<evidence type="ECO:0000259" key="3">
    <source>
        <dbReference type="Pfam" id="PF16107"/>
    </source>
</evidence>
<feature type="transmembrane region" description="Helical" evidence="1">
    <location>
        <begin position="290"/>
        <end position="309"/>
    </location>
</feature>
<name>A0A2R5EQ15_9BACL</name>
<dbReference type="Pfam" id="PF16107">
    <property type="entry name" value="DUF4825"/>
    <property type="match status" value="1"/>
</dbReference>
<feature type="transmembrane region" description="Helical" evidence="1">
    <location>
        <begin position="114"/>
        <end position="136"/>
    </location>
</feature>
<dbReference type="Proteomes" id="UP000245202">
    <property type="component" value="Unassembled WGS sequence"/>
</dbReference>
<feature type="transmembrane region" description="Helical" evidence="1">
    <location>
        <begin position="37"/>
        <end position="56"/>
    </location>
</feature>
<evidence type="ECO:0008006" key="6">
    <source>
        <dbReference type="Google" id="ProtNLM"/>
    </source>
</evidence>
<keyword evidence="5" id="KW-1185">Reference proteome</keyword>
<feature type="transmembrane region" description="Helical" evidence="1">
    <location>
        <begin position="248"/>
        <end position="269"/>
    </location>
</feature>
<feature type="transmembrane region" description="Helical" evidence="1">
    <location>
        <begin position="206"/>
        <end position="228"/>
    </location>
</feature>
<dbReference type="RefSeq" id="WP_108992774.1">
    <property type="nucleotide sequence ID" value="NZ_BDQX01000108.1"/>
</dbReference>
<protein>
    <recommendedName>
        <fullName evidence="6">Peptidase M56 domain-containing protein</fullName>
    </recommendedName>
</protein>
<keyword evidence="1" id="KW-0472">Membrane</keyword>
<evidence type="ECO:0000313" key="4">
    <source>
        <dbReference type="EMBL" id="GBG07759.1"/>
    </source>
</evidence>